<dbReference type="InterPro" id="IPR036390">
    <property type="entry name" value="WH_DNA-bd_sf"/>
</dbReference>
<dbReference type="InterPro" id="IPR002577">
    <property type="entry name" value="HTH_HxlR"/>
</dbReference>
<dbReference type="SUPFAM" id="SSF46785">
    <property type="entry name" value="Winged helix' DNA-binding domain"/>
    <property type="match status" value="1"/>
</dbReference>
<keyword evidence="1" id="KW-0805">Transcription regulation</keyword>
<name>A0A1G6YJ30_9EURY</name>
<proteinExistence type="predicted"/>
<keyword evidence="3" id="KW-0804">Transcription</keyword>
<organism evidence="5 6">
    <name type="scientific">Natrinema hispanicum</name>
    <dbReference type="NCBI Taxonomy" id="392421"/>
    <lineage>
        <taxon>Archaea</taxon>
        <taxon>Methanobacteriati</taxon>
        <taxon>Methanobacteriota</taxon>
        <taxon>Stenosarchaea group</taxon>
        <taxon>Halobacteria</taxon>
        <taxon>Halobacteriales</taxon>
        <taxon>Natrialbaceae</taxon>
        <taxon>Natrinema</taxon>
    </lineage>
</organism>
<dbReference type="EMBL" id="FMZP01000067">
    <property type="protein sequence ID" value="SDD90003.1"/>
    <property type="molecule type" value="Genomic_DNA"/>
</dbReference>
<dbReference type="PROSITE" id="PS51118">
    <property type="entry name" value="HTH_HXLR"/>
    <property type="match status" value="1"/>
</dbReference>
<dbReference type="Proteomes" id="UP000324021">
    <property type="component" value="Unassembled WGS sequence"/>
</dbReference>
<accession>A0A1G6YJ30</accession>
<evidence type="ECO:0000313" key="5">
    <source>
        <dbReference type="EMBL" id="SDD90003.1"/>
    </source>
</evidence>
<dbReference type="InterPro" id="IPR036388">
    <property type="entry name" value="WH-like_DNA-bd_sf"/>
</dbReference>
<evidence type="ECO:0000256" key="2">
    <source>
        <dbReference type="ARBA" id="ARBA00023125"/>
    </source>
</evidence>
<evidence type="ECO:0000256" key="1">
    <source>
        <dbReference type="ARBA" id="ARBA00023015"/>
    </source>
</evidence>
<dbReference type="RefSeq" id="WP_149782675.1">
    <property type="nucleotide sequence ID" value="NZ_FMZP01000067.1"/>
</dbReference>
<dbReference type="Pfam" id="PF01638">
    <property type="entry name" value="HxlR"/>
    <property type="match status" value="1"/>
</dbReference>
<sequence>MLEKTTDDWQRTWHHLQQGLGNKWALHVLHVLATDAYSFSGLKREIDGISETMLSRRLSDLMEKGFIEKSTLPTTPPRTLYELTAAGERVATFLEEMEQITALAETSDGAQLLFEA</sequence>
<reference evidence="5 6" key="1">
    <citation type="submission" date="2016-10" db="EMBL/GenBank/DDBJ databases">
        <authorList>
            <person name="Varghese N."/>
            <person name="Submissions S."/>
        </authorList>
    </citation>
    <scope>NUCLEOTIDE SEQUENCE [LARGE SCALE GENOMIC DNA]</scope>
    <source>
        <strain evidence="5 6">CDM_1</strain>
    </source>
</reference>
<gene>
    <name evidence="5" type="ORF">SAMN05192552_10677</name>
</gene>
<dbReference type="Gene3D" id="1.10.10.10">
    <property type="entry name" value="Winged helix-like DNA-binding domain superfamily/Winged helix DNA-binding domain"/>
    <property type="match status" value="1"/>
</dbReference>
<dbReference type="PANTHER" id="PTHR33204">
    <property type="entry name" value="TRANSCRIPTIONAL REGULATOR, MARR FAMILY"/>
    <property type="match status" value="1"/>
</dbReference>
<feature type="domain" description="HTH hxlR-type" evidence="4">
    <location>
        <begin position="11"/>
        <end position="109"/>
    </location>
</feature>
<dbReference type="AlphaFoldDB" id="A0A1G6YJ30"/>
<dbReference type="GO" id="GO:0003677">
    <property type="term" value="F:DNA binding"/>
    <property type="evidence" value="ECO:0007669"/>
    <property type="project" value="UniProtKB-KW"/>
</dbReference>
<protein>
    <submittedName>
        <fullName evidence="5">HxlR-like helix-turn-helix</fullName>
    </submittedName>
</protein>
<evidence type="ECO:0000259" key="4">
    <source>
        <dbReference type="PROSITE" id="PS51118"/>
    </source>
</evidence>
<evidence type="ECO:0000256" key="3">
    <source>
        <dbReference type="ARBA" id="ARBA00023163"/>
    </source>
</evidence>
<keyword evidence="2" id="KW-0238">DNA-binding</keyword>
<evidence type="ECO:0000313" key="6">
    <source>
        <dbReference type="Proteomes" id="UP000324021"/>
    </source>
</evidence>